<dbReference type="FunFam" id="3.40.50.720:FF:000047">
    <property type="entry name" value="NADP-dependent L-serine/L-allo-threonine dehydrogenase"/>
    <property type="match status" value="1"/>
</dbReference>
<keyword evidence="6" id="KW-1185">Reference proteome</keyword>
<evidence type="ECO:0000256" key="3">
    <source>
        <dbReference type="RuleBase" id="RU000363"/>
    </source>
</evidence>
<evidence type="ECO:0000256" key="2">
    <source>
        <dbReference type="ARBA" id="ARBA00023002"/>
    </source>
</evidence>
<comment type="similarity">
    <text evidence="1 3">Belongs to the short-chain dehydrogenases/reductases (SDR) family.</text>
</comment>
<name>A0A4R1RD14_HYDET</name>
<comment type="caution">
    <text evidence="5">The sequence shown here is derived from an EMBL/GenBank/DDBJ whole genome shotgun (WGS) entry which is preliminary data.</text>
</comment>
<dbReference type="SUPFAM" id="SSF51735">
    <property type="entry name" value="NAD(P)-binding Rossmann-fold domains"/>
    <property type="match status" value="1"/>
</dbReference>
<evidence type="ECO:0000313" key="5">
    <source>
        <dbReference type="EMBL" id="TCL63751.1"/>
    </source>
</evidence>
<dbReference type="PRINTS" id="PR00080">
    <property type="entry name" value="SDRFAMILY"/>
</dbReference>
<dbReference type="Gene3D" id="3.40.50.720">
    <property type="entry name" value="NAD(P)-binding Rossmann-like Domain"/>
    <property type="match status" value="1"/>
</dbReference>
<dbReference type="PROSITE" id="PS00061">
    <property type="entry name" value="ADH_SHORT"/>
    <property type="match status" value="1"/>
</dbReference>
<dbReference type="RefSeq" id="WP_132015274.1">
    <property type="nucleotide sequence ID" value="NZ_SLUN01000020.1"/>
</dbReference>
<dbReference type="Proteomes" id="UP000295008">
    <property type="component" value="Unassembled WGS sequence"/>
</dbReference>
<evidence type="ECO:0000313" key="6">
    <source>
        <dbReference type="Proteomes" id="UP000295008"/>
    </source>
</evidence>
<evidence type="ECO:0000256" key="4">
    <source>
        <dbReference type="SAM" id="Coils"/>
    </source>
</evidence>
<sequence>MSIKGKTVFISGASSGIGEACARAFAANGARLILAARNLEQLQRLAEELQQRYTTETLLRALDVRDRAAVERTVSDLPEAWRRIDILINNAGLALGLEKLYQGAIEDWETMIDTNVKGLLYLTRLIVPLMVENHLDGHVINIGSIAGVQAYPNGAVYCATKAAVKFISDGLRMDVADQPIRVTNIQPGLVETNFSVVRFKGDEERAGGVYQGIKPLKGEDIADIALYCAMAPAHVQICEVTVTATHQASATVVHREKSRG</sequence>
<dbReference type="OrthoDB" id="9808814at2"/>
<organism evidence="5 6">
    <name type="scientific">Hydrogenispora ethanolica</name>
    <dbReference type="NCBI Taxonomy" id="1082276"/>
    <lineage>
        <taxon>Bacteria</taxon>
        <taxon>Bacillati</taxon>
        <taxon>Bacillota</taxon>
        <taxon>Hydrogenispora</taxon>
    </lineage>
</organism>
<dbReference type="Pfam" id="PF00106">
    <property type="entry name" value="adh_short"/>
    <property type="match status" value="1"/>
</dbReference>
<dbReference type="InterPro" id="IPR002347">
    <property type="entry name" value="SDR_fam"/>
</dbReference>
<protein>
    <submittedName>
        <fullName evidence="5">Serine 3-dehydrogenase</fullName>
    </submittedName>
</protein>
<dbReference type="PANTHER" id="PTHR42901:SF1">
    <property type="entry name" value="ALCOHOL DEHYDROGENASE"/>
    <property type="match status" value="1"/>
</dbReference>
<accession>A0A4R1RD14</accession>
<dbReference type="AlphaFoldDB" id="A0A4R1RD14"/>
<proteinExistence type="inferred from homology"/>
<dbReference type="EMBL" id="SLUN01000020">
    <property type="protein sequence ID" value="TCL63751.1"/>
    <property type="molecule type" value="Genomic_DNA"/>
</dbReference>
<keyword evidence="4" id="KW-0175">Coiled coil</keyword>
<dbReference type="PRINTS" id="PR00081">
    <property type="entry name" value="GDHRDH"/>
</dbReference>
<dbReference type="InterPro" id="IPR036291">
    <property type="entry name" value="NAD(P)-bd_dom_sf"/>
</dbReference>
<dbReference type="GO" id="GO:0016616">
    <property type="term" value="F:oxidoreductase activity, acting on the CH-OH group of donors, NAD or NADP as acceptor"/>
    <property type="evidence" value="ECO:0007669"/>
    <property type="project" value="UniProtKB-ARBA"/>
</dbReference>
<keyword evidence="2" id="KW-0560">Oxidoreductase</keyword>
<gene>
    <name evidence="5" type="ORF">EDC14_102036</name>
</gene>
<dbReference type="PANTHER" id="PTHR42901">
    <property type="entry name" value="ALCOHOL DEHYDROGENASE"/>
    <property type="match status" value="1"/>
</dbReference>
<dbReference type="InterPro" id="IPR020904">
    <property type="entry name" value="Sc_DH/Rdtase_CS"/>
</dbReference>
<evidence type="ECO:0000256" key="1">
    <source>
        <dbReference type="ARBA" id="ARBA00006484"/>
    </source>
</evidence>
<reference evidence="5 6" key="1">
    <citation type="submission" date="2019-03" db="EMBL/GenBank/DDBJ databases">
        <title>Genomic Encyclopedia of Type Strains, Phase IV (KMG-IV): sequencing the most valuable type-strain genomes for metagenomic binning, comparative biology and taxonomic classification.</title>
        <authorList>
            <person name="Goeker M."/>
        </authorList>
    </citation>
    <scope>NUCLEOTIDE SEQUENCE [LARGE SCALE GENOMIC DNA]</scope>
    <source>
        <strain evidence="5 6">LX-B</strain>
    </source>
</reference>
<feature type="coiled-coil region" evidence="4">
    <location>
        <begin position="32"/>
        <end position="59"/>
    </location>
</feature>